<reference evidence="2 3" key="1">
    <citation type="submission" date="2016-10" db="EMBL/GenBank/DDBJ databases">
        <authorList>
            <person name="de Groot N.N."/>
        </authorList>
    </citation>
    <scope>NUCLEOTIDE SEQUENCE [LARGE SCALE GENOMIC DNA]</scope>
    <source>
        <strain evidence="2 3">DSM 27078</strain>
    </source>
</reference>
<keyword evidence="3" id="KW-1185">Reference proteome</keyword>
<dbReference type="STRING" id="1299341.SAMN05444005_101766"/>
<dbReference type="Gene3D" id="2.40.70.10">
    <property type="entry name" value="Acid Proteases"/>
    <property type="match status" value="2"/>
</dbReference>
<gene>
    <name evidence="2" type="ORF">SAMN05444005_101766</name>
</gene>
<dbReference type="Pfam" id="PF17820">
    <property type="entry name" value="PDZ_6"/>
    <property type="match status" value="1"/>
</dbReference>
<dbReference type="AlphaFoldDB" id="A0A1H8ZKP8"/>
<dbReference type="InterPro" id="IPR036034">
    <property type="entry name" value="PDZ_sf"/>
</dbReference>
<organism evidence="2 3">
    <name type="scientific">Flavobacterium urocaniciphilum</name>
    <dbReference type="NCBI Taxonomy" id="1299341"/>
    <lineage>
        <taxon>Bacteria</taxon>
        <taxon>Pseudomonadati</taxon>
        <taxon>Bacteroidota</taxon>
        <taxon>Flavobacteriia</taxon>
        <taxon>Flavobacteriales</taxon>
        <taxon>Flavobacteriaceae</taxon>
        <taxon>Flavobacterium</taxon>
    </lineage>
</organism>
<dbReference type="InterPro" id="IPR021109">
    <property type="entry name" value="Peptidase_aspartic_dom_sf"/>
</dbReference>
<dbReference type="SMART" id="SM00228">
    <property type="entry name" value="PDZ"/>
    <property type="match status" value="1"/>
</dbReference>
<proteinExistence type="predicted"/>
<dbReference type="EMBL" id="FOEI01000001">
    <property type="protein sequence ID" value="SEP64934.1"/>
    <property type="molecule type" value="Genomic_DNA"/>
</dbReference>
<sequence length="438" mass="50829">MFTYCRFLSLLLFCVNVYSQNIWDFSENKNKITIPFQLLNNTIILQPKLNNVKLNLILDTGSAYNVLFAFPSKDSIAFYDTFKIKITGPGTEAPIDAYISRNNRIEFKNLSSKKLDVILMLEEKYDFSTNMGIPIHGILGADFFNNNKIEIQYDTKKIIVYRKETEGYKRKISNHNKLPFVLKDNKPYIPVEINIDEYKLKQLELLVDTGLSDGLWIFEKELQEINKTFIVDYLGSGIGGNIFGKRVRFKNIKFSDFEFDQPIISLPDTISFAKKNLLTSRDGSFGGEILKRFNVIFDYSKQVMYLKKNSNFKDRFYYNVAGIDIHHNGIEIIEEKNVDMKFTTINYTGNALDENKYSVKYSIKPGVEIVYIRKNSIAEKVGLMVDDKIISVNGKKASNYKLQELSEIFHKNIDEIITIEIERDGMFYTFELLLKEEI</sequence>
<accession>A0A1H8ZKP8</accession>
<protein>
    <recommendedName>
        <fullName evidence="1">PDZ domain-containing protein</fullName>
    </recommendedName>
</protein>
<dbReference type="SUPFAM" id="SSF50156">
    <property type="entry name" value="PDZ domain-like"/>
    <property type="match status" value="1"/>
</dbReference>
<evidence type="ECO:0000313" key="2">
    <source>
        <dbReference type="EMBL" id="SEP64934.1"/>
    </source>
</evidence>
<dbReference type="InterPro" id="IPR001478">
    <property type="entry name" value="PDZ"/>
</dbReference>
<dbReference type="Proteomes" id="UP000198648">
    <property type="component" value="Unassembled WGS sequence"/>
</dbReference>
<dbReference type="Gene3D" id="2.30.42.10">
    <property type="match status" value="1"/>
</dbReference>
<name>A0A1H8ZKP8_9FLAO</name>
<evidence type="ECO:0000313" key="3">
    <source>
        <dbReference type="Proteomes" id="UP000198648"/>
    </source>
</evidence>
<feature type="domain" description="PDZ" evidence="1">
    <location>
        <begin position="326"/>
        <end position="425"/>
    </location>
</feature>
<evidence type="ECO:0000259" key="1">
    <source>
        <dbReference type="SMART" id="SM00228"/>
    </source>
</evidence>
<dbReference type="InterPro" id="IPR041489">
    <property type="entry name" value="PDZ_6"/>
</dbReference>